<keyword evidence="7 8" id="KW-0472">Membrane</keyword>
<evidence type="ECO:0000256" key="4">
    <source>
        <dbReference type="ARBA" id="ARBA00022692"/>
    </source>
</evidence>
<dbReference type="RefSeq" id="WP_075859173.1">
    <property type="nucleotide sequence ID" value="NZ_BDJK01000018.1"/>
</dbReference>
<keyword evidence="4 8" id="KW-0812">Transmembrane</keyword>
<dbReference type="OrthoDB" id="9809646at2"/>
<evidence type="ECO:0000256" key="6">
    <source>
        <dbReference type="ARBA" id="ARBA00023065"/>
    </source>
</evidence>
<dbReference type="SUPFAM" id="SSF160240">
    <property type="entry name" value="Cation efflux protein cytoplasmic domain-like"/>
    <property type="match status" value="1"/>
</dbReference>
<name>A0A1L8CUY2_9THEO</name>
<keyword evidence="3" id="KW-0813">Transport</keyword>
<dbReference type="Pfam" id="PF01545">
    <property type="entry name" value="Cation_efflux"/>
    <property type="match status" value="1"/>
</dbReference>
<evidence type="ECO:0000256" key="7">
    <source>
        <dbReference type="ARBA" id="ARBA00023136"/>
    </source>
</evidence>
<feature type="transmembrane region" description="Helical" evidence="8">
    <location>
        <begin position="174"/>
        <end position="190"/>
    </location>
</feature>
<feature type="transmembrane region" description="Helical" evidence="8">
    <location>
        <begin position="148"/>
        <end position="168"/>
    </location>
</feature>
<keyword evidence="5 8" id="KW-1133">Transmembrane helix</keyword>
<accession>A0A1L8CUY2</accession>
<dbReference type="InterPro" id="IPR027469">
    <property type="entry name" value="Cation_efflux_TMD_sf"/>
</dbReference>
<dbReference type="InterPro" id="IPR050681">
    <property type="entry name" value="CDF/SLC30A"/>
</dbReference>
<dbReference type="Pfam" id="PF16916">
    <property type="entry name" value="ZT_dimer"/>
    <property type="match status" value="1"/>
</dbReference>
<evidence type="ECO:0000259" key="10">
    <source>
        <dbReference type="Pfam" id="PF16916"/>
    </source>
</evidence>
<dbReference type="GO" id="GO:0005886">
    <property type="term" value="C:plasma membrane"/>
    <property type="evidence" value="ECO:0007669"/>
    <property type="project" value="TreeGrafter"/>
</dbReference>
<dbReference type="InterPro" id="IPR002524">
    <property type="entry name" value="Cation_efflux"/>
</dbReference>
<dbReference type="NCBIfam" id="TIGR01297">
    <property type="entry name" value="CDF"/>
    <property type="match status" value="1"/>
</dbReference>
<feature type="transmembrane region" description="Helical" evidence="8">
    <location>
        <begin position="12"/>
        <end position="34"/>
    </location>
</feature>
<dbReference type="Gene3D" id="1.20.1510.10">
    <property type="entry name" value="Cation efflux protein transmembrane domain"/>
    <property type="match status" value="1"/>
</dbReference>
<feature type="transmembrane region" description="Helical" evidence="8">
    <location>
        <begin position="112"/>
        <end position="136"/>
    </location>
</feature>
<keyword evidence="6" id="KW-0406">Ion transport</keyword>
<evidence type="ECO:0000256" key="5">
    <source>
        <dbReference type="ARBA" id="ARBA00022989"/>
    </source>
</evidence>
<evidence type="ECO:0000256" key="8">
    <source>
        <dbReference type="SAM" id="Phobius"/>
    </source>
</evidence>
<feature type="transmembrane region" description="Helical" evidence="8">
    <location>
        <begin position="40"/>
        <end position="61"/>
    </location>
</feature>
<comment type="similarity">
    <text evidence="2">Belongs to the cation diffusion facilitator (CDF) transporter (TC 2.A.4) family. SLC30A subfamily.</text>
</comment>
<reference evidence="12" key="1">
    <citation type="submission" date="2016-12" db="EMBL/GenBank/DDBJ databases">
        <title>Draft Genome Sequences od Carboxydothermus pertinax and islandicus, Hydrogenogenic Carboxydotrophic Bacteria.</title>
        <authorList>
            <person name="Fukuyama Y."/>
            <person name="Ohmae K."/>
            <person name="Yoneda Y."/>
            <person name="Yoshida T."/>
            <person name="Sako Y."/>
        </authorList>
    </citation>
    <scope>NUCLEOTIDE SEQUENCE [LARGE SCALE GENOMIC DNA]</scope>
    <source>
        <strain evidence="12">Ug1</strain>
    </source>
</reference>
<feature type="domain" description="Cation efflux protein cytoplasmic" evidence="10">
    <location>
        <begin position="209"/>
        <end position="285"/>
    </location>
</feature>
<dbReference type="InterPro" id="IPR058533">
    <property type="entry name" value="Cation_efflux_TM"/>
</dbReference>
<comment type="caution">
    <text evidence="11">The sequence shown here is derived from an EMBL/GenBank/DDBJ whole genome shotgun (WGS) entry which is preliminary data.</text>
</comment>
<evidence type="ECO:0000256" key="3">
    <source>
        <dbReference type="ARBA" id="ARBA00022448"/>
    </source>
</evidence>
<evidence type="ECO:0000313" key="12">
    <source>
        <dbReference type="Proteomes" id="UP000187485"/>
    </source>
</evidence>
<dbReference type="GO" id="GO:0005385">
    <property type="term" value="F:zinc ion transmembrane transporter activity"/>
    <property type="evidence" value="ECO:0007669"/>
    <property type="project" value="TreeGrafter"/>
</dbReference>
<gene>
    <name evidence="11" type="ORF">cpu_12070</name>
</gene>
<dbReference type="AlphaFoldDB" id="A0A1L8CUY2"/>
<dbReference type="InterPro" id="IPR027470">
    <property type="entry name" value="Cation_efflux_CTD"/>
</dbReference>
<dbReference type="PANTHER" id="PTHR11562">
    <property type="entry name" value="CATION EFFLUX PROTEIN/ ZINC TRANSPORTER"/>
    <property type="match status" value="1"/>
</dbReference>
<comment type="subcellular location">
    <subcellularLocation>
        <location evidence="1">Membrane</location>
        <topology evidence="1">Multi-pass membrane protein</topology>
    </subcellularLocation>
</comment>
<dbReference type="SUPFAM" id="SSF161111">
    <property type="entry name" value="Cation efflux protein transmembrane domain-like"/>
    <property type="match status" value="1"/>
</dbReference>
<dbReference type="EMBL" id="BDJK01000018">
    <property type="protein sequence ID" value="GAV22697.1"/>
    <property type="molecule type" value="Genomic_DNA"/>
</dbReference>
<keyword evidence="12" id="KW-1185">Reference proteome</keyword>
<evidence type="ECO:0000256" key="2">
    <source>
        <dbReference type="ARBA" id="ARBA00008873"/>
    </source>
</evidence>
<dbReference type="Gene3D" id="3.30.70.1350">
    <property type="entry name" value="Cation efflux protein, cytoplasmic domain"/>
    <property type="match status" value="1"/>
</dbReference>
<dbReference type="InterPro" id="IPR036837">
    <property type="entry name" value="Cation_efflux_CTD_sf"/>
</dbReference>
<dbReference type="STRING" id="870242.cpu_12070"/>
<evidence type="ECO:0000313" key="11">
    <source>
        <dbReference type="EMBL" id="GAV22697.1"/>
    </source>
</evidence>
<dbReference type="Proteomes" id="UP000187485">
    <property type="component" value="Unassembled WGS sequence"/>
</dbReference>
<feature type="domain" description="Cation efflux protein transmembrane" evidence="9">
    <location>
        <begin position="15"/>
        <end position="205"/>
    </location>
</feature>
<feature type="transmembrane region" description="Helical" evidence="8">
    <location>
        <begin position="81"/>
        <end position="100"/>
    </location>
</feature>
<sequence>MSGHNHAHHHTSNLFFTTLLNFIITVAEIIGGIYAHSLSLISDALHNFSDGLALIISYFALKLAQKGSDEKRTFGYKRSTILAAVINSSVLIFLSGFLLREAYFKFINPEPVTGRIMIIVAMVGLVANTLGAFLLHHSSEKDMNIKSAYLHLFSDAMSSAAVVVGGVVIYYFSLYWIDPLLTVIISIYVLKESFEILKKATNILMQGVPEDIDILEIVQELKKIEGIRDVHHVHLWGLNENHLFFEAHVNLQEDVLLSQTNSIYQRIEHILRERFGINHLTIQFEYNCCPETDIIKKE</sequence>
<dbReference type="PANTHER" id="PTHR11562:SF17">
    <property type="entry name" value="RE54080P-RELATED"/>
    <property type="match status" value="1"/>
</dbReference>
<proteinExistence type="inferred from homology"/>
<protein>
    <submittedName>
        <fullName evidence="11">Cation diffusion facilitator family transporter</fullName>
    </submittedName>
</protein>
<evidence type="ECO:0000256" key="1">
    <source>
        <dbReference type="ARBA" id="ARBA00004141"/>
    </source>
</evidence>
<organism evidence="11 12">
    <name type="scientific">Carboxydothermus pertinax</name>
    <dbReference type="NCBI Taxonomy" id="870242"/>
    <lineage>
        <taxon>Bacteria</taxon>
        <taxon>Bacillati</taxon>
        <taxon>Bacillota</taxon>
        <taxon>Clostridia</taxon>
        <taxon>Thermoanaerobacterales</taxon>
        <taxon>Thermoanaerobacteraceae</taxon>
        <taxon>Carboxydothermus</taxon>
    </lineage>
</organism>
<evidence type="ECO:0000259" key="9">
    <source>
        <dbReference type="Pfam" id="PF01545"/>
    </source>
</evidence>